<evidence type="ECO:0000256" key="3">
    <source>
        <dbReference type="ARBA" id="ARBA00022722"/>
    </source>
</evidence>
<keyword evidence="10" id="KW-0695">RNA-directed DNA polymerase</keyword>
<dbReference type="GO" id="GO:0015074">
    <property type="term" value="P:DNA integration"/>
    <property type="evidence" value="ECO:0007669"/>
    <property type="project" value="UniProtKB-KW"/>
</dbReference>
<dbReference type="EMBL" id="AVOT02065930">
    <property type="protein sequence ID" value="MBW0557876.1"/>
    <property type="molecule type" value="Genomic_DNA"/>
</dbReference>
<evidence type="ECO:0000256" key="15">
    <source>
        <dbReference type="ARBA" id="ARBA00049244"/>
    </source>
</evidence>
<dbReference type="GO" id="GO:0003723">
    <property type="term" value="F:RNA binding"/>
    <property type="evidence" value="ECO:0007669"/>
    <property type="project" value="UniProtKB-KW"/>
</dbReference>
<evidence type="ECO:0000256" key="1">
    <source>
        <dbReference type="ARBA" id="ARBA00022578"/>
    </source>
</evidence>
<dbReference type="PANTHER" id="PTHR42648">
    <property type="entry name" value="TRANSPOSASE, PUTATIVE-RELATED"/>
    <property type="match status" value="1"/>
</dbReference>
<gene>
    <name evidence="18" type="ORF">O181_097591</name>
</gene>
<comment type="catalytic activity">
    <reaction evidence="14">
        <text>DNA(n) + a 2'-deoxyribonucleoside 5'-triphosphate = DNA(n+1) + diphosphate</text>
        <dbReference type="Rhea" id="RHEA:22508"/>
        <dbReference type="Rhea" id="RHEA-COMP:17339"/>
        <dbReference type="Rhea" id="RHEA-COMP:17340"/>
        <dbReference type="ChEBI" id="CHEBI:33019"/>
        <dbReference type="ChEBI" id="CHEBI:61560"/>
        <dbReference type="ChEBI" id="CHEBI:173112"/>
        <dbReference type="EC" id="2.7.7.49"/>
    </reaction>
</comment>
<dbReference type="InterPro" id="IPR036397">
    <property type="entry name" value="RNaseH_sf"/>
</dbReference>
<evidence type="ECO:0000256" key="14">
    <source>
        <dbReference type="ARBA" id="ARBA00048173"/>
    </source>
</evidence>
<keyword evidence="11" id="KW-0239">DNA-directed DNA polymerase</keyword>
<keyword evidence="3" id="KW-0540">Nuclease</keyword>
<evidence type="ECO:0000256" key="16">
    <source>
        <dbReference type="SAM" id="MobiDB-lite"/>
    </source>
</evidence>
<comment type="caution">
    <text evidence="18">The sequence shown here is derived from an EMBL/GenBank/DDBJ whole genome shotgun (WGS) entry which is preliminary data.</text>
</comment>
<keyword evidence="4" id="KW-0479">Metal-binding</keyword>
<name>A0A9Q3J996_9BASI</name>
<dbReference type="InterPro" id="IPR001584">
    <property type="entry name" value="Integrase_cat-core"/>
</dbReference>
<keyword evidence="6" id="KW-0378">Hydrolase</keyword>
<dbReference type="GO" id="GO:0003887">
    <property type="term" value="F:DNA-directed DNA polymerase activity"/>
    <property type="evidence" value="ECO:0007669"/>
    <property type="project" value="UniProtKB-KW"/>
</dbReference>
<dbReference type="GO" id="GO:0046872">
    <property type="term" value="F:metal ion binding"/>
    <property type="evidence" value="ECO:0007669"/>
    <property type="project" value="UniProtKB-KW"/>
</dbReference>
<dbReference type="SUPFAM" id="SSF53098">
    <property type="entry name" value="Ribonuclease H-like"/>
    <property type="match status" value="1"/>
</dbReference>
<dbReference type="Pfam" id="PF07727">
    <property type="entry name" value="RVT_2"/>
    <property type="match status" value="1"/>
</dbReference>
<dbReference type="GO" id="GO:0006310">
    <property type="term" value="P:DNA recombination"/>
    <property type="evidence" value="ECO:0007669"/>
    <property type="project" value="UniProtKB-KW"/>
</dbReference>
<feature type="region of interest" description="Disordered" evidence="16">
    <location>
        <begin position="45"/>
        <end position="64"/>
    </location>
</feature>
<dbReference type="InterPro" id="IPR012337">
    <property type="entry name" value="RNaseH-like_sf"/>
</dbReference>
<dbReference type="OrthoDB" id="7691805at2759"/>
<dbReference type="Gene3D" id="3.30.420.10">
    <property type="entry name" value="Ribonuclease H-like superfamily/Ribonuclease H"/>
    <property type="match status" value="1"/>
</dbReference>
<keyword evidence="12" id="KW-0233">DNA recombination</keyword>
<organism evidence="18 19">
    <name type="scientific">Austropuccinia psidii MF-1</name>
    <dbReference type="NCBI Taxonomy" id="1389203"/>
    <lineage>
        <taxon>Eukaryota</taxon>
        <taxon>Fungi</taxon>
        <taxon>Dikarya</taxon>
        <taxon>Basidiomycota</taxon>
        <taxon>Pucciniomycotina</taxon>
        <taxon>Pucciniomycetes</taxon>
        <taxon>Pucciniales</taxon>
        <taxon>Sphaerophragmiaceae</taxon>
        <taxon>Austropuccinia</taxon>
    </lineage>
</organism>
<reference evidence="18" key="1">
    <citation type="submission" date="2021-03" db="EMBL/GenBank/DDBJ databases">
        <title>Draft genome sequence of rust myrtle Austropuccinia psidii MF-1, a brazilian biotype.</title>
        <authorList>
            <person name="Quecine M.C."/>
            <person name="Pachon D.M.R."/>
            <person name="Bonatelli M.L."/>
            <person name="Correr F.H."/>
            <person name="Franceschini L.M."/>
            <person name="Leite T.F."/>
            <person name="Margarido G.R.A."/>
            <person name="Almeida C.A."/>
            <person name="Ferrarezi J.A."/>
            <person name="Labate C.A."/>
        </authorList>
    </citation>
    <scope>NUCLEOTIDE SEQUENCE</scope>
    <source>
        <strain evidence="18">MF-1</strain>
    </source>
</reference>
<keyword evidence="13" id="KW-0511">Multifunctional enzyme</keyword>
<keyword evidence="1" id="KW-0815">Transposition</keyword>
<keyword evidence="2" id="KW-0548">Nucleotidyltransferase</keyword>
<evidence type="ECO:0000256" key="13">
    <source>
        <dbReference type="ARBA" id="ARBA00023268"/>
    </source>
</evidence>
<proteinExistence type="predicted"/>
<keyword evidence="9" id="KW-0229">DNA integration</keyword>
<feature type="compositionally biased region" description="Polar residues" evidence="16">
    <location>
        <begin position="47"/>
        <end position="64"/>
    </location>
</feature>
<evidence type="ECO:0000256" key="7">
    <source>
        <dbReference type="ARBA" id="ARBA00022842"/>
    </source>
</evidence>
<dbReference type="GO" id="GO:0003964">
    <property type="term" value="F:RNA-directed DNA polymerase activity"/>
    <property type="evidence" value="ECO:0007669"/>
    <property type="project" value="UniProtKB-KW"/>
</dbReference>
<evidence type="ECO:0000256" key="12">
    <source>
        <dbReference type="ARBA" id="ARBA00023172"/>
    </source>
</evidence>
<evidence type="ECO:0000259" key="17">
    <source>
        <dbReference type="PROSITE" id="PS50994"/>
    </source>
</evidence>
<keyword evidence="19" id="KW-1185">Reference proteome</keyword>
<dbReference type="GO" id="GO:0016787">
    <property type="term" value="F:hydrolase activity"/>
    <property type="evidence" value="ECO:0007669"/>
    <property type="project" value="UniProtKB-KW"/>
</dbReference>
<evidence type="ECO:0000256" key="10">
    <source>
        <dbReference type="ARBA" id="ARBA00022918"/>
    </source>
</evidence>
<dbReference type="GO" id="GO:0005634">
    <property type="term" value="C:nucleus"/>
    <property type="evidence" value="ECO:0007669"/>
    <property type="project" value="UniProtKB-ARBA"/>
</dbReference>
<evidence type="ECO:0000256" key="5">
    <source>
        <dbReference type="ARBA" id="ARBA00022759"/>
    </source>
</evidence>
<dbReference type="PANTHER" id="PTHR42648:SF11">
    <property type="entry name" value="TRANSPOSON TY4-P GAG-POL POLYPROTEIN"/>
    <property type="match status" value="1"/>
</dbReference>
<dbReference type="Proteomes" id="UP000765509">
    <property type="component" value="Unassembled WGS sequence"/>
</dbReference>
<evidence type="ECO:0000256" key="4">
    <source>
        <dbReference type="ARBA" id="ARBA00022723"/>
    </source>
</evidence>
<dbReference type="GO" id="GO:0004519">
    <property type="term" value="F:endonuclease activity"/>
    <property type="evidence" value="ECO:0007669"/>
    <property type="project" value="UniProtKB-KW"/>
</dbReference>
<evidence type="ECO:0000256" key="2">
    <source>
        <dbReference type="ARBA" id="ARBA00022695"/>
    </source>
</evidence>
<evidence type="ECO:0000313" key="18">
    <source>
        <dbReference type="EMBL" id="MBW0557876.1"/>
    </source>
</evidence>
<protein>
    <recommendedName>
        <fullName evidence="17">Integrase catalytic domain-containing protein</fullName>
    </recommendedName>
</protein>
<evidence type="ECO:0000256" key="8">
    <source>
        <dbReference type="ARBA" id="ARBA00022884"/>
    </source>
</evidence>
<dbReference type="AlphaFoldDB" id="A0A9Q3J996"/>
<keyword evidence="8" id="KW-0694">RNA-binding</keyword>
<keyword evidence="7" id="KW-0460">Magnesium</keyword>
<evidence type="ECO:0000256" key="11">
    <source>
        <dbReference type="ARBA" id="ARBA00022932"/>
    </source>
</evidence>
<comment type="catalytic activity">
    <reaction evidence="15">
        <text>DNA(n) + a 2'-deoxyribonucleoside 5'-triphosphate = DNA(n+1) + diphosphate</text>
        <dbReference type="Rhea" id="RHEA:22508"/>
        <dbReference type="Rhea" id="RHEA-COMP:17339"/>
        <dbReference type="Rhea" id="RHEA-COMP:17340"/>
        <dbReference type="ChEBI" id="CHEBI:33019"/>
        <dbReference type="ChEBI" id="CHEBI:61560"/>
        <dbReference type="ChEBI" id="CHEBI:173112"/>
        <dbReference type="EC" id="2.7.7.7"/>
    </reaction>
</comment>
<dbReference type="GO" id="GO:0032196">
    <property type="term" value="P:transposition"/>
    <property type="evidence" value="ECO:0007669"/>
    <property type="project" value="UniProtKB-KW"/>
</dbReference>
<dbReference type="InterPro" id="IPR013103">
    <property type="entry name" value="RVT_2"/>
</dbReference>
<feature type="domain" description="Integrase catalytic" evidence="17">
    <location>
        <begin position="288"/>
        <end position="446"/>
    </location>
</feature>
<evidence type="ECO:0000256" key="9">
    <source>
        <dbReference type="ARBA" id="ARBA00022908"/>
    </source>
</evidence>
<keyword evidence="11" id="KW-0808">Transferase</keyword>
<evidence type="ECO:0000256" key="6">
    <source>
        <dbReference type="ARBA" id="ARBA00022801"/>
    </source>
</evidence>
<dbReference type="InterPro" id="IPR039537">
    <property type="entry name" value="Retrotran_Ty1/copia-like"/>
</dbReference>
<evidence type="ECO:0000313" key="19">
    <source>
        <dbReference type="Proteomes" id="UP000765509"/>
    </source>
</evidence>
<sequence>MNSASNICCPPDHLVEKFGGTCFHWTPDCPHSSGVANPNRHPPSLATFGSTRPITPNRRPSQASTSHYHWERVSQVQFVEQNADNKVLIDTGVSIHLPGSTCFATVLRDIPPFRIFFANANSSITISQMTTLKIPIQGGHIIICNVPFSQKVLGTILSVRRLCRAGVVPLFSHLKLSLLVNHFVIATTFINNCWWLNIVQNKGTNVSVAMTPSSCLIEMNPISPPSPKSLSLRGWHERLGHACDKVVISFLKQHVLTFDTKQWQPFFCEVCARAKSTHCLARARTDILKEKPLDLLALDVMGPFDTNVQGFRYILTVWDHVSTYSIVYPLKSRSEAPQAIMDCITQLQVRLCTNNAREFTSSSFANALAKVGVSFVPSLPYSPQENGEAEQLNQTLGDMAHAMMTQSNMPTRFWHYTYTLACYIHNRLLNSCCANSSPYQELFGQALAITTIYPFGEKAIVHLPANHQLHKLAPRGVLCKLLKPLMTQRWLLWDSNSDKVIQSESVIFPQFQPEKVLTGRVEKVMLPHILNAMALREDHLGQALASPPKSAWRKACLAELDQMQQRDVWEVVDKTPGMATIGHRWVSDIKRNTNDAVERFKAQMVACGDHQQPGVDCMETYAPTALLMSLLLILVTACLNFWQVSSFDVSGAYLYIPVEETVLIELPTILLPHLKAMEVNQSLYIFCCDQEVIAIWIHVNDGIVTSNLLGAISRFKMALCEKLDIKWSDQLTCIVGLKCVFVLPAGSTMTNMEALHPMPYRSVVGSLAYLVSVSRPDLAFAVNYLARHSMKASVKHWHLLDHMVGYLLKTRTHGMCLGPASLSLSLWSDVGWGGDLERSPSGFILKLGDSVSL</sequence>
<dbReference type="PROSITE" id="PS50994">
    <property type="entry name" value="INTEGRASE"/>
    <property type="match status" value="1"/>
</dbReference>
<keyword evidence="5" id="KW-0255">Endonuclease</keyword>
<accession>A0A9Q3J996</accession>